<dbReference type="InterPro" id="IPR036875">
    <property type="entry name" value="Znf_CCHC_sf"/>
</dbReference>
<accession>A0A9Q1EAU0</accession>
<dbReference type="GO" id="GO:0002218">
    <property type="term" value="P:activation of innate immune response"/>
    <property type="evidence" value="ECO:0007669"/>
    <property type="project" value="InterPro"/>
</dbReference>
<gene>
    <name evidence="4" type="ORF">SKAU_G00387220</name>
</gene>
<dbReference type="GO" id="GO:0003690">
    <property type="term" value="F:double-stranded DNA binding"/>
    <property type="evidence" value="ECO:0007669"/>
    <property type="project" value="InterPro"/>
</dbReference>
<comment type="caution">
    <text evidence="4">The sequence shown here is derived from an EMBL/GenBank/DDBJ whole genome shotgun (WGS) entry which is preliminary data.</text>
</comment>
<dbReference type="OrthoDB" id="8952792at2759"/>
<feature type="compositionally biased region" description="Gly residues" evidence="2">
    <location>
        <begin position="190"/>
        <end position="205"/>
    </location>
</feature>
<dbReference type="InterPro" id="IPR042509">
    <property type="entry name" value="ZCCHC3"/>
</dbReference>
<keyword evidence="5" id="KW-1185">Reference proteome</keyword>
<sequence length="257" mass="26954">MFNPFGPDSAVLAFVKRHCKVIPERHALDDMGIWTGNRQYRVILEADEEGWEGLRHLPASFCIATDRGFLTYTGQPVYCHRCFGFGHETEGCRVLKCRNCGKEGHSKKSCPNPKRFDVCGLEGHLAGSCAEGKDSPSTYAQAAAGGGKKEKSGANQAPVQRKEVQLERVPASGQQEMSGELGAPVTAAVGKGGTGSSPGVAGSGSGAAKQLEQPDAGEGPSSTGGTLLRTLDARSAESGLTERKGDGSQTCTRDATP</sequence>
<dbReference type="Pfam" id="PF23058">
    <property type="entry name" value="RBD_ZCCHC3_2nd"/>
    <property type="match status" value="1"/>
</dbReference>
<dbReference type="Gene3D" id="4.10.60.10">
    <property type="entry name" value="Zinc finger, CCHC-type"/>
    <property type="match status" value="1"/>
</dbReference>
<dbReference type="SUPFAM" id="SSF57756">
    <property type="entry name" value="Retrovirus zinc finger-like domains"/>
    <property type="match status" value="1"/>
</dbReference>
<evidence type="ECO:0000313" key="5">
    <source>
        <dbReference type="Proteomes" id="UP001152622"/>
    </source>
</evidence>
<name>A0A9Q1EAU0_SYNKA</name>
<dbReference type="GO" id="GO:0008270">
    <property type="term" value="F:zinc ion binding"/>
    <property type="evidence" value="ECO:0007669"/>
    <property type="project" value="UniProtKB-KW"/>
</dbReference>
<reference evidence="4" key="1">
    <citation type="journal article" date="2023" name="Science">
        <title>Genome structures resolve the early diversification of teleost fishes.</title>
        <authorList>
            <person name="Parey E."/>
            <person name="Louis A."/>
            <person name="Montfort J."/>
            <person name="Bouchez O."/>
            <person name="Roques C."/>
            <person name="Iampietro C."/>
            <person name="Lluch J."/>
            <person name="Castinel A."/>
            <person name="Donnadieu C."/>
            <person name="Desvignes T."/>
            <person name="Floi Bucao C."/>
            <person name="Jouanno E."/>
            <person name="Wen M."/>
            <person name="Mejri S."/>
            <person name="Dirks R."/>
            <person name="Jansen H."/>
            <person name="Henkel C."/>
            <person name="Chen W.J."/>
            <person name="Zahm M."/>
            <person name="Cabau C."/>
            <person name="Klopp C."/>
            <person name="Thompson A.W."/>
            <person name="Robinson-Rechavi M."/>
            <person name="Braasch I."/>
            <person name="Lecointre G."/>
            <person name="Bobe J."/>
            <person name="Postlethwait J.H."/>
            <person name="Berthelot C."/>
            <person name="Roest Crollius H."/>
            <person name="Guiguen Y."/>
        </authorList>
    </citation>
    <scope>NUCLEOTIDE SEQUENCE</scope>
    <source>
        <strain evidence="4">WJC10195</strain>
    </source>
</reference>
<dbReference type="Pfam" id="PF00098">
    <property type="entry name" value="zf-CCHC"/>
    <property type="match status" value="1"/>
</dbReference>
<feature type="compositionally biased region" description="Polar residues" evidence="2">
    <location>
        <begin position="247"/>
        <end position="257"/>
    </location>
</feature>
<keyword evidence="1" id="KW-0863">Zinc-finger</keyword>
<dbReference type="SMART" id="SM00343">
    <property type="entry name" value="ZnF_C2HC"/>
    <property type="match status" value="3"/>
</dbReference>
<feature type="domain" description="CCHC-type" evidence="3">
    <location>
        <begin position="96"/>
        <end position="112"/>
    </location>
</feature>
<keyword evidence="1" id="KW-0862">Zinc</keyword>
<proteinExistence type="predicted"/>
<dbReference type="GO" id="GO:0003723">
    <property type="term" value="F:RNA binding"/>
    <property type="evidence" value="ECO:0007669"/>
    <property type="project" value="InterPro"/>
</dbReference>
<evidence type="ECO:0000256" key="2">
    <source>
        <dbReference type="SAM" id="MobiDB-lite"/>
    </source>
</evidence>
<evidence type="ECO:0000259" key="3">
    <source>
        <dbReference type="PROSITE" id="PS50158"/>
    </source>
</evidence>
<evidence type="ECO:0000313" key="4">
    <source>
        <dbReference type="EMBL" id="KAJ8335380.1"/>
    </source>
</evidence>
<dbReference type="Proteomes" id="UP001152622">
    <property type="component" value="Chromosome 20"/>
</dbReference>
<dbReference type="EMBL" id="JAINUF010000020">
    <property type="protein sequence ID" value="KAJ8335380.1"/>
    <property type="molecule type" value="Genomic_DNA"/>
</dbReference>
<keyword evidence="1" id="KW-0479">Metal-binding</keyword>
<dbReference type="AlphaFoldDB" id="A0A9Q1EAU0"/>
<dbReference type="InterPro" id="IPR057811">
    <property type="entry name" value="RBD_ZCCHC3_2nd"/>
</dbReference>
<dbReference type="PROSITE" id="PS50158">
    <property type="entry name" value="ZF_CCHC"/>
    <property type="match status" value="1"/>
</dbReference>
<protein>
    <recommendedName>
        <fullName evidence="3">CCHC-type domain-containing protein</fullName>
    </recommendedName>
</protein>
<dbReference type="PANTHER" id="PTHR22639">
    <property type="entry name" value="GAG-RELATED PROTEIN"/>
    <property type="match status" value="1"/>
</dbReference>
<evidence type="ECO:0000256" key="1">
    <source>
        <dbReference type="PROSITE-ProRule" id="PRU00047"/>
    </source>
</evidence>
<dbReference type="InterPro" id="IPR001878">
    <property type="entry name" value="Znf_CCHC"/>
</dbReference>
<dbReference type="PANTHER" id="PTHR22639:SF7">
    <property type="entry name" value="CCHC-TYPE DOMAIN-CONTAINING PROTEIN"/>
    <property type="match status" value="1"/>
</dbReference>
<feature type="compositionally biased region" description="Basic and acidic residues" evidence="2">
    <location>
        <begin position="231"/>
        <end position="246"/>
    </location>
</feature>
<feature type="region of interest" description="Disordered" evidence="2">
    <location>
        <begin position="130"/>
        <end position="257"/>
    </location>
</feature>
<organism evidence="4 5">
    <name type="scientific">Synaphobranchus kaupii</name>
    <name type="common">Kaup's arrowtooth eel</name>
    <dbReference type="NCBI Taxonomy" id="118154"/>
    <lineage>
        <taxon>Eukaryota</taxon>
        <taxon>Metazoa</taxon>
        <taxon>Chordata</taxon>
        <taxon>Craniata</taxon>
        <taxon>Vertebrata</taxon>
        <taxon>Euteleostomi</taxon>
        <taxon>Actinopterygii</taxon>
        <taxon>Neopterygii</taxon>
        <taxon>Teleostei</taxon>
        <taxon>Anguilliformes</taxon>
        <taxon>Synaphobranchidae</taxon>
        <taxon>Synaphobranchus</taxon>
    </lineage>
</organism>